<reference evidence="2" key="1">
    <citation type="submission" date="2022-06" db="EMBL/GenBank/DDBJ databases">
        <title>Genome Sequence of Candolleomyces eurysporus.</title>
        <authorList>
            <person name="Buettner E."/>
        </authorList>
    </citation>
    <scope>NUCLEOTIDE SEQUENCE</scope>
    <source>
        <strain evidence="2">VTCC 930004</strain>
    </source>
</reference>
<proteinExistence type="predicted"/>
<evidence type="ECO:0000313" key="3">
    <source>
        <dbReference type="Proteomes" id="UP001140091"/>
    </source>
</evidence>
<sequence length="195" mass="21307">MKTSIVPRLFVLLYLFISFSELLAAPAPHNDAAEPVPAPVCSGTASPSTSSPVELRPSAKTFIRWLGENGASHTKICFYSGTTGTTGVWRNMDKISVKLGCDWITSLLTLAGINDTETSEWTDAAEWSATSRALATIARNEAIVILGETYREDSVWKTVELPTLRSSRMLGWITKIDQYTMQDEAGNLAGPHEIQ</sequence>
<feature type="non-terminal residue" evidence="2">
    <location>
        <position position="1"/>
    </location>
</feature>
<evidence type="ECO:0000256" key="1">
    <source>
        <dbReference type="SAM" id="SignalP"/>
    </source>
</evidence>
<keyword evidence="1" id="KW-0732">Signal</keyword>
<dbReference type="OrthoDB" id="2872278at2759"/>
<comment type="caution">
    <text evidence="2">The sequence shown here is derived from an EMBL/GenBank/DDBJ whole genome shotgun (WGS) entry which is preliminary data.</text>
</comment>
<name>A0A9W8MEZ6_9AGAR</name>
<keyword evidence="3" id="KW-1185">Reference proteome</keyword>
<evidence type="ECO:0000313" key="2">
    <source>
        <dbReference type="EMBL" id="KAJ2928161.1"/>
    </source>
</evidence>
<dbReference type="AlphaFoldDB" id="A0A9W8MEZ6"/>
<feature type="chain" id="PRO_5040886566" evidence="1">
    <location>
        <begin position="25"/>
        <end position="195"/>
    </location>
</feature>
<gene>
    <name evidence="2" type="ORF">H1R20_g8931</name>
</gene>
<feature type="signal peptide" evidence="1">
    <location>
        <begin position="1"/>
        <end position="24"/>
    </location>
</feature>
<dbReference type="Proteomes" id="UP001140091">
    <property type="component" value="Unassembled WGS sequence"/>
</dbReference>
<dbReference type="EMBL" id="JANBPK010000938">
    <property type="protein sequence ID" value="KAJ2928161.1"/>
    <property type="molecule type" value="Genomic_DNA"/>
</dbReference>
<organism evidence="2 3">
    <name type="scientific">Candolleomyces eurysporus</name>
    <dbReference type="NCBI Taxonomy" id="2828524"/>
    <lineage>
        <taxon>Eukaryota</taxon>
        <taxon>Fungi</taxon>
        <taxon>Dikarya</taxon>
        <taxon>Basidiomycota</taxon>
        <taxon>Agaricomycotina</taxon>
        <taxon>Agaricomycetes</taxon>
        <taxon>Agaricomycetidae</taxon>
        <taxon>Agaricales</taxon>
        <taxon>Agaricineae</taxon>
        <taxon>Psathyrellaceae</taxon>
        <taxon>Candolleomyces</taxon>
    </lineage>
</organism>
<protein>
    <submittedName>
        <fullName evidence="2">Uncharacterized protein</fullName>
    </submittedName>
</protein>
<accession>A0A9W8MEZ6</accession>